<dbReference type="Gene3D" id="6.10.340.10">
    <property type="match status" value="1"/>
</dbReference>
<keyword evidence="1" id="KW-0378">Hydrolase</keyword>
<dbReference type="Proteomes" id="UP000199053">
    <property type="component" value="Unassembled WGS sequence"/>
</dbReference>
<feature type="transmembrane region" description="Helical" evidence="2">
    <location>
        <begin position="386"/>
        <end position="407"/>
    </location>
</feature>
<dbReference type="Gene3D" id="3.30.450.20">
    <property type="entry name" value="PAS domain"/>
    <property type="match status" value="1"/>
</dbReference>
<dbReference type="GO" id="GO:0007165">
    <property type="term" value="P:signal transduction"/>
    <property type="evidence" value="ECO:0007669"/>
    <property type="project" value="InterPro"/>
</dbReference>
<dbReference type="InterPro" id="IPR052016">
    <property type="entry name" value="Bact_Sigma-Reg"/>
</dbReference>
<dbReference type="EMBL" id="FNGA01000001">
    <property type="protein sequence ID" value="SDK38379.1"/>
    <property type="molecule type" value="Genomic_DNA"/>
</dbReference>
<dbReference type="RefSeq" id="WP_092157505.1">
    <property type="nucleotide sequence ID" value="NZ_FNGA01000001.1"/>
</dbReference>
<dbReference type="SUPFAM" id="SSF81606">
    <property type="entry name" value="PP2C-like"/>
    <property type="match status" value="1"/>
</dbReference>
<dbReference type="InterPro" id="IPR003660">
    <property type="entry name" value="HAMP_dom"/>
</dbReference>
<organism evidence="4 5">
    <name type="scientific">Maridesulfovibrio ferrireducens</name>
    <dbReference type="NCBI Taxonomy" id="246191"/>
    <lineage>
        <taxon>Bacteria</taxon>
        <taxon>Pseudomonadati</taxon>
        <taxon>Thermodesulfobacteriota</taxon>
        <taxon>Desulfovibrionia</taxon>
        <taxon>Desulfovibrionales</taxon>
        <taxon>Desulfovibrionaceae</taxon>
        <taxon>Maridesulfovibrio</taxon>
    </lineage>
</organism>
<evidence type="ECO:0000313" key="5">
    <source>
        <dbReference type="Proteomes" id="UP000199053"/>
    </source>
</evidence>
<dbReference type="OrthoDB" id="343514at2"/>
<reference evidence="5" key="1">
    <citation type="submission" date="2016-10" db="EMBL/GenBank/DDBJ databases">
        <authorList>
            <person name="Varghese N."/>
            <person name="Submissions S."/>
        </authorList>
    </citation>
    <scope>NUCLEOTIDE SEQUENCE [LARGE SCALE GENOMIC DNA]</scope>
    <source>
        <strain evidence="5">DSM 16995</strain>
    </source>
</reference>
<protein>
    <submittedName>
        <fullName evidence="4">Sigma-B regulation protein RsbU (Phosphoserine phosphatase)</fullName>
    </submittedName>
</protein>
<dbReference type="SUPFAM" id="SSF158472">
    <property type="entry name" value="HAMP domain-like"/>
    <property type="match status" value="1"/>
</dbReference>
<dbReference type="STRING" id="246191.SAMN05660337_0280"/>
<dbReference type="GO" id="GO:0016020">
    <property type="term" value="C:membrane"/>
    <property type="evidence" value="ECO:0007669"/>
    <property type="project" value="InterPro"/>
</dbReference>
<dbReference type="Pfam" id="PF07228">
    <property type="entry name" value="SpoIIE"/>
    <property type="match status" value="1"/>
</dbReference>
<evidence type="ECO:0000259" key="3">
    <source>
        <dbReference type="PROSITE" id="PS50885"/>
    </source>
</evidence>
<dbReference type="AlphaFoldDB" id="A0A1G9BFT0"/>
<dbReference type="Gene3D" id="3.60.40.10">
    <property type="entry name" value="PPM-type phosphatase domain"/>
    <property type="match status" value="1"/>
</dbReference>
<dbReference type="InterPro" id="IPR029151">
    <property type="entry name" value="Sensor-like_sf"/>
</dbReference>
<dbReference type="Pfam" id="PF00672">
    <property type="entry name" value="HAMP"/>
    <property type="match status" value="1"/>
</dbReference>
<evidence type="ECO:0000313" key="4">
    <source>
        <dbReference type="EMBL" id="SDK38379.1"/>
    </source>
</evidence>
<dbReference type="GO" id="GO:0016791">
    <property type="term" value="F:phosphatase activity"/>
    <property type="evidence" value="ECO:0007669"/>
    <property type="project" value="TreeGrafter"/>
</dbReference>
<keyword evidence="2" id="KW-1133">Transmembrane helix</keyword>
<feature type="domain" description="HAMP" evidence="3">
    <location>
        <begin position="410"/>
        <end position="462"/>
    </location>
</feature>
<dbReference type="CDD" id="cd12913">
    <property type="entry name" value="PDC1_MCP_like"/>
    <property type="match status" value="1"/>
</dbReference>
<dbReference type="SMART" id="SM00304">
    <property type="entry name" value="HAMP"/>
    <property type="match status" value="1"/>
</dbReference>
<keyword evidence="2" id="KW-0472">Membrane</keyword>
<sequence length="712" mass="78399">MSIRTKLFTLLLAFSLVPLLVVSIISRQGILNLGQTQSERLRSGMINILQGEMRQSAMDSAKLVQQQAVSLEFALKAIVAESEDVLNDPVNGLPEVFFSEDFKTKGKQPFDLAPSDQYFKINESGLRTPSSISLEEPVFFFPNGKQSLKKDQNIARLNLLKPELKSFFAEAGTSLHRIYITLNSGLHMAYPGHGNYPADYDPRKRSWFTKAIETNHLVWDRFIDVSTGQQVYTISMPIKGRGGKILGVAAIDIQLVEMLRKNDLSSQWSSAIQAFVVGPAISNGEAKLRIWAEAGHEQKSISWRAQLPNDIKFLQSTNQAKLAKTTQDILNGKSDVIRMPHNGIDSVWAYAPFRGQGSYVLIVPEQVITEIPDAAAEQTLDLSQNLYLAVGTAAFIILVLVALVAYLGSKKIIGPLILMTNAAKKIADGDLSVHVDINTRDERQTLADAFNSMIPKLQDHLRISKSMELAQEVHNNLLPEISPQIAGLDLSGISISCDETGGDYFDYYKVTADGGTGILVGDVTGHGVSAALLMATGRAHLKHASTHNGPLPERIADVNKLLCHDIGVTGRFMTLFCMEISPDNSTATYVRAGHDPAMIYTPATGEKKELIGDPMLALGIFEESEYEEYKVNLSQGEIIFIGTDGIWEARNSDNEMFGRQRLDDLIMKSSAKPASEIQNEIINAVVEFQDGMEQEDDITLVIIKVNQLNCES</sequence>
<dbReference type="CDD" id="cd06225">
    <property type="entry name" value="HAMP"/>
    <property type="match status" value="1"/>
</dbReference>
<dbReference type="Pfam" id="PF22673">
    <property type="entry name" value="MCP-like_PDC_1"/>
    <property type="match status" value="1"/>
</dbReference>
<keyword evidence="2" id="KW-0812">Transmembrane</keyword>
<dbReference type="SMART" id="SM00331">
    <property type="entry name" value="PP2C_SIG"/>
    <property type="match status" value="1"/>
</dbReference>
<dbReference type="InterPro" id="IPR001932">
    <property type="entry name" value="PPM-type_phosphatase-like_dom"/>
</dbReference>
<dbReference type="PANTHER" id="PTHR43156:SF2">
    <property type="entry name" value="STAGE II SPORULATION PROTEIN E"/>
    <property type="match status" value="1"/>
</dbReference>
<evidence type="ECO:0000256" key="2">
    <source>
        <dbReference type="SAM" id="Phobius"/>
    </source>
</evidence>
<gene>
    <name evidence="4" type="ORF">SAMN05660337_0280</name>
</gene>
<evidence type="ECO:0000256" key="1">
    <source>
        <dbReference type="ARBA" id="ARBA00022801"/>
    </source>
</evidence>
<keyword evidence="5" id="KW-1185">Reference proteome</keyword>
<name>A0A1G9BFT0_9BACT</name>
<accession>A0A1G9BFT0</accession>
<dbReference type="SUPFAM" id="SSF103190">
    <property type="entry name" value="Sensory domain-like"/>
    <property type="match status" value="1"/>
</dbReference>
<proteinExistence type="predicted"/>
<dbReference type="PANTHER" id="PTHR43156">
    <property type="entry name" value="STAGE II SPORULATION PROTEIN E-RELATED"/>
    <property type="match status" value="1"/>
</dbReference>
<dbReference type="InterPro" id="IPR036457">
    <property type="entry name" value="PPM-type-like_dom_sf"/>
</dbReference>
<dbReference type="PROSITE" id="PS50885">
    <property type="entry name" value="HAMP"/>
    <property type="match status" value="1"/>
</dbReference>